<keyword evidence="3" id="KW-1185">Reference proteome</keyword>
<dbReference type="OrthoDB" id="7422899at2759"/>
<evidence type="ECO:0000256" key="1">
    <source>
        <dbReference type="SAM" id="MobiDB-lite"/>
    </source>
</evidence>
<proteinExistence type="predicted"/>
<organism evidence="2 3">
    <name type="scientific">Chrysodeixis includens</name>
    <name type="common">Soybean looper</name>
    <name type="synonym">Pseudoplusia includens</name>
    <dbReference type="NCBI Taxonomy" id="689277"/>
    <lineage>
        <taxon>Eukaryota</taxon>
        <taxon>Metazoa</taxon>
        <taxon>Ecdysozoa</taxon>
        <taxon>Arthropoda</taxon>
        <taxon>Hexapoda</taxon>
        <taxon>Insecta</taxon>
        <taxon>Pterygota</taxon>
        <taxon>Neoptera</taxon>
        <taxon>Endopterygota</taxon>
        <taxon>Lepidoptera</taxon>
        <taxon>Glossata</taxon>
        <taxon>Ditrysia</taxon>
        <taxon>Noctuoidea</taxon>
        <taxon>Noctuidae</taxon>
        <taxon>Plusiinae</taxon>
        <taxon>Chrysodeixis</taxon>
    </lineage>
</organism>
<protein>
    <submittedName>
        <fullName evidence="2">Uncharacterized protein</fullName>
    </submittedName>
</protein>
<reference evidence="2" key="1">
    <citation type="submission" date="2021-12" db="EMBL/GenBank/DDBJ databases">
        <authorList>
            <person name="King R."/>
        </authorList>
    </citation>
    <scope>NUCLEOTIDE SEQUENCE</scope>
</reference>
<sequence length="381" mass="42046">MSDVETKTHQGIRASFDSALVDFGSRALICDVNLRGNVVAGGIESSVPCSATLGNKLALREGGNWRFIEELEGKGFRDRWTASGHAAADDRRPDCFQCYEKCRQWKQSDNPTSDTEGETSRPDKKSSQYELVTDSGPFTKRLRKAYVFYTHDLTFILGESARLLPIDLNDNRLLGSHNRINITGGPPSSESPVEEKPSSETSYVVGAWPQSTTGHTGYLTVATLPPVFARSKLYCCFRLVLVDTCAHTIFCILLYVTKNHATTTTLNGNANSLREIQSSLLITGGVDQALSEFLIQSSCTQPSCPKRLNVVIARKGFRSSSSSAGHTQLLAHVHIAIFSDIQRQIETPRRSRILWLEDAVGSILAANAKFFRPNLFLPRQS</sequence>
<gene>
    <name evidence="2" type="ORF">CINC_LOCUS7060</name>
</gene>
<dbReference type="AlphaFoldDB" id="A0A9N8L558"/>
<evidence type="ECO:0000313" key="2">
    <source>
        <dbReference type="EMBL" id="CAD0204755.1"/>
    </source>
</evidence>
<name>A0A9N8L558_CHRIL</name>
<accession>A0A9N8L558</accession>
<feature type="region of interest" description="Disordered" evidence="1">
    <location>
        <begin position="177"/>
        <end position="197"/>
    </location>
</feature>
<feature type="region of interest" description="Disordered" evidence="1">
    <location>
        <begin position="107"/>
        <end position="130"/>
    </location>
</feature>
<dbReference type="Proteomes" id="UP001154114">
    <property type="component" value="Chromosome 22"/>
</dbReference>
<evidence type="ECO:0000313" key="3">
    <source>
        <dbReference type="Proteomes" id="UP001154114"/>
    </source>
</evidence>
<dbReference type="EMBL" id="LR824025">
    <property type="protein sequence ID" value="CAD0204755.1"/>
    <property type="molecule type" value="Genomic_DNA"/>
</dbReference>
<feature type="compositionally biased region" description="Basic and acidic residues" evidence="1">
    <location>
        <begin position="118"/>
        <end position="127"/>
    </location>
</feature>